<dbReference type="InterPro" id="IPR020845">
    <property type="entry name" value="AMP-binding_CS"/>
</dbReference>
<evidence type="ECO:0000256" key="1">
    <source>
        <dbReference type="ARBA" id="ARBA00001957"/>
    </source>
</evidence>
<keyword evidence="4" id="KW-0597">Phosphoprotein</keyword>
<dbReference type="GO" id="GO:0005829">
    <property type="term" value="C:cytosol"/>
    <property type="evidence" value="ECO:0007669"/>
    <property type="project" value="TreeGrafter"/>
</dbReference>
<dbReference type="InterPro" id="IPR029058">
    <property type="entry name" value="AB_hydrolase_fold"/>
</dbReference>
<comment type="similarity">
    <text evidence="2">Belongs to the ATP-dependent AMP-binding enzyme family.</text>
</comment>
<dbReference type="GO" id="GO:0008610">
    <property type="term" value="P:lipid biosynthetic process"/>
    <property type="evidence" value="ECO:0007669"/>
    <property type="project" value="UniProtKB-ARBA"/>
</dbReference>
<dbReference type="Pfam" id="PF00501">
    <property type="entry name" value="AMP-binding"/>
    <property type="match status" value="4"/>
</dbReference>
<dbReference type="Gene3D" id="3.30.559.30">
    <property type="entry name" value="Nonribosomal peptide synthetase, condensation domain"/>
    <property type="match status" value="6"/>
</dbReference>
<comment type="cofactor">
    <cofactor evidence="1">
        <name>pantetheine 4'-phosphate</name>
        <dbReference type="ChEBI" id="CHEBI:47942"/>
    </cofactor>
</comment>
<dbReference type="Pfam" id="PF00550">
    <property type="entry name" value="PP-binding"/>
    <property type="match status" value="4"/>
</dbReference>
<dbReference type="InterPro" id="IPR020806">
    <property type="entry name" value="PKS_PP-bd"/>
</dbReference>
<gene>
    <name evidence="9" type="ORF">Ssi02_48450</name>
</gene>
<comment type="caution">
    <text evidence="9">The sequence shown here is derived from an EMBL/GenBank/DDBJ whole genome shotgun (WGS) entry which is preliminary data.</text>
</comment>
<dbReference type="InterPro" id="IPR036736">
    <property type="entry name" value="ACP-like_sf"/>
</dbReference>
<dbReference type="FunFam" id="2.30.38.10:FF:000001">
    <property type="entry name" value="Non-ribosomal peptide synthetase PvdI"/>
    <property type="match status" value="4"/>
</dbReference>
<dbReference type="CDD" id="cd19540">
    <property type="entry name" value="LCL_NRPS-like"/>
    <property type="match status" value="1"/>
</dbReference>
<dbReference type="SUPFAM" id="SSF56801">
    <property type="entry name" value="Acetyl-CoA synthetase-like"/>
    <property type="match status" value="4"/>
</dbReference>
<dbReference type="InterPro" id="IPR000873">
    <property type="entry name" value="AMP-dep_synth/lig_dom"/>
</dbReference>
<dbReference type="InterPro" id="IPR010060">
    <property type="entry name" value="NRPS_synth"/>
</dbReference>
<dbReference type="CDD" id="cd19543">
    <property type="entry name" value="DCL_NRPS"/>
    <property type="match status" value="1"/>
</dbReference>
<feature type="compositionally biased region" description="Low complexity" evidence="7">
    <location>
        <begin position="172"/>
        <end position="202"/>
    </location>
</feature>
<dbReference type="EMBL" id="BOOW01000030">
    <property type="protein sequence ID" value="GII94614.1"/>
    <property type="molecule type" value="Genomic_DNA"/>
</dbReference>
<keyword evidence="10" id="KW-1185">Reference proteome</keyword>
<dbReference type="SMART" id="SM00823">
    <property type="entry name" value="PKS_PP"/>
    <property type="match status" value="4"/>
</dbReference>
<protein>
    <recommendedName>
        <fullName evidence="8">Carrier domain-containing protein</fullName>
    </recommendedName>
</protein>
<evidence type="ECO:0000313" key="10">
    <source>
        <dbReference type="Proteomes" id="UP000606172"/>
    </source>
</evidence>
<evidence type="ECO:0000256" key="6">
    <source>
        <dbReference type="ARBA" id="ARBA00023194"/>
    </source>
</evidence>
<dbReference type="InterPro" id="IPR001242">
    <property type="entry name" value="Condensation_dom"/>
</dbReference>
<dbReference type="Pfam" id="PF00668">
    <property type="entry name" value="Condensation"/>
    <property type="match status" value="7"/>
</dbReference>
<dbReference type="Gene3D" id="3.40.50.1820">
    <property type="entry name" value="alpha/beta hydrolase"/>
    <property type="match status" value="2"/>
</dbReference>
<accession>A0A919RMB4</accession>
<dbReference type="InterPro" id="IPR042099">
    <property type="entry name" value="ANL_N_sf"/>
</dbReference>
<dbReference type="NCBIfam" id="TIGR01733">
    <property type="entry name" value="AA-adenyl-dom"/>
    <property type="match status" value="4"/>
</dbReference>
<dbReference type="Gene3D" id="2.30.38.10">
    <property type="entry name" value="Luciferase, Domain 3"/>
    <property type="match status" value="2"/>
</dbReference>
<evidence type="ECO:0000259" key="8">
    <source>
        <dbReference type="PROSITE" id="PS50075"/>
    </source>
</evidence>
<dbReference type="InterPro" id="IPR009081">
    <property type="entry name" value="PP-bd_ACP"/>
</dbReference>
<feature type="region of interest" description="Disordered" evidence="7">
    <location>
        <begin position="167"/>
        <end position="202"/>
    </location>
</feature>
<dbReference type="GO" id="GO:0047527">
    <property type="term" value="F:2,3-dihydroxybenzoate-serine ligase activity"/>
    <property type="evidence" value="ECO:0007669"/>
    <property type="project" value="TreeGrafter"/>
</dbReference>
<dbReference type="NCBIfam" id="TIGR01720">
    <property type="entry name" value="NRPS-para261"/>
    <property type="match status" value="1"/>
</dbReference>
<reference evidence="9" key="1">
    <citation type="submission" date="2021-01" db="EMBL/GenBank/DDBJ databases">
        <title>Whole genome shotgun sequence of Sinosporangium siamense NBRC 109515.</title>
        <authorList>
            <person name="Komaki H."/>
            <person name="Tamura T."/>
        </authorList>
    </citation>
    <scope>NUCLEOTIDE SEQUENCE</scope>
    <source>
        <strain evidence="9">NBRC 109515</strain>
    </source>
</reference>
<dbReference type="Gene3D" id="3.30.300.30">
    <property type="match status" value="4"/>
</dbReference>
<dbReference type="PROSITE" id="PS50075">
    <property type="entry name" value="CARRIER"/>
    <property type="match status" value="4"/>
</dbReference>
<evidence type="ECO:0000313" key="9">
    <source>
        <dbReference type="EMBL" id="GII94614.1"/>
    </source>
</evidence>
<dbReference type="PROSITE" id="PS00455">
    <property type="entry name" value="AMP_BINDING"/>
    <property type="match status" value="4"/>
</dbReference>
<dbReference type="InterPro" id="IPR006162">
    <property type="entry name" value="Ppantetheine_attach_site"/>
</dbReference>
<dbReference type="Pfam" id="PF13193">
    <property type="entry name" value="AMP-binding_C"/>
    <property type="match status" value="4"/>
</dbReference>
<evidence type="ECO:0000256" key="4">
    <source>
        <dbReference type="ARBA" id="ARBA00022553"/>
    </source>
</evidence>
<dbReference type="Gene3D" id="1.10.1200.10">
    <property type="entry name" value="ACP-like"/>
    <property type="match status" value="2"/>
</dbReference>
<proteinExistence type="inferred from homology"/>
<dbReference type="GO" id="GO:0043041">
    <property type="term" value="P:amino acid activation for nonribosomal peptide biosynthetic process"/>
    <property type="evidence" value="ECO:0007669"/>
    <property type="project" value="TreeGrafter"/>
</dbReference>
<dbReference type="GO" id="GO:0072330">
    <property type="term" value="P:monocarboxylic acid biosynthetic process"/>
    <property type="evidence" value="ECO:0007669"/>
    <property type="project" value="UniProtKB-ARBA"/>
</dbReference>
<dbReference type="Gene3D" id="3.40.50.12780">
    <property type="entry name" value="N-terminal domain of ligase-like"/>
    <property type="match status" value="2"/>
</dbReference>
<dbReference type="PROSITE" id="PS00012">
    <property type="entry name" value="PHOSPHOPANTETHEINE"/>
    <property type="match status" value="4"/>
</dbReference>
<dbReference type="GO" id="GO:0009366">
    <property type="term" value="C:enterobactin synthetase complex"/>
    <property type="evidence" value="ECO:0007669"/>
    <property type="project" value="TreeGrafter"/>
</dbReference>
<evidence type="ECO:0000256" key="7">
    <source>
        <dbReference type="SAM" id="MobiDB-lite"/>
    </source>
</evidence>
<name>A0A919RMB4_9ACTN</name>
<dbReference type="PANTHER" id="PTHR45527">
    <property type="entry name" value="NONRIBOSOMAL PEPTIDE SYNTHETASE"/>
    <property type="match status" value="1"/>
</dbReference>
<feature type="compositionally biased region" description="Low complexity" evidence="7">
    <location>
        <begin position="1505"/>
        <end position="1521"/>
    </location>
</feature>
<dbReference type="SUPFAM" id="SSF52777">
    <property type="entry name" value="CoA-dependent acyltransferases"/>
    <property type="match status" value="12"/>
</dbReference>
<feature type="domain" description="Carrier" evidence="8">
    <location>
        <begin position="3669"/>
        <end position="3744"/>
    </location>
</feature>
<keyword evidence="6" id="KW-0045">Antibiotic biosynthesis</keyword>
<dbReference type="FunFam" id="3.40.50.980:FF:000001">
    <property type="entry name" value="Non-ribosomal peptide synthetase"/>
    <property type="match status" value="4"/>
</dbReference>
<dbReference type="InterPro" id="IPR023213">
    <property type="entry name" value="CAT-like_dom_sf"/>
</dbReference>
<dbReference type="Gene3D" id="3.40.50.980">
    <property type="match status" value="4"/>
</dbReference>
<dbReference type="FunFam" id="1.10.1200.10:FF:000016">
    <property type="entry name" value="Non-ribosomal peptide synthase"/>
    <property type="match status" value="2"/>
</dbReference>
<dbReference type="FunFam" id="3.30.300.30:FF:000010">
    <property type="entry name" value="Enterobactin synthetase component F"/>
    <property type="match status" value="1"/>
</dbReference>
<dbReference type="PANTHER" id="PTHR45527:SF1">
    <property type="entry name" value="FATTY ACID SYNTHASE"/>
    <property type="match status" value="1"/>
</dbReference>
<dbReference type="GO" id="GO:0031177">
    <property type="term" value="F:phosphopantetheine binding"/>
    <property type="evidence" value="ECO:0007669"/>
    <property type="project" value="InterPro"/>
</dbReference>
<dbReference type="InterPro" id="IPR010071">
    <property type="entry name" value="AA_adenyl_dom"/>
</dbReference>
<dbReference type="CDD" id="cd05930">
    <property type="entry name" value="A_NRPS"/>
    <property type="match status" value="2"/>
</dbReference>
<dbReference type="GO" id="GO:0009239">
    <property type="term" value="P:enterobactin biosynthetic process"/>
    <property type="evidence" value="ECO:0007669"/>
    <property type="project" value="TreeGrafter"/>
</dbReference>
<keyword evidence="3" id="KW-0596">Phosphopantetheine</keyword>
<dbReference type="SUPFAM" id="SSF47336">
    <property type="entry name" value="ACP-like"/>
    <property type="match status" value="4"/>
</dbReference>
<feature type="domain" description="Carrier" evidence="8">
    <location>
        <begin position="1049"/>
        <end position="1123"/>
    </location>
</feature>
<dbReference type="FunFam" id="1.10.1200.10:FF:000005">
    <property type="entry name" value="Nonribosomal peptide synthetase 1"/>
    <property type="match status" value="1"/>
</dbReference>
<dbReference type="NCBIfam" id="NF003417">
    <property type="entry name" value="PRK04813.1"/>
    <property type="match status" value="5"/>
</dbReference>
<dbReference type="Gene3D" id="3.30.559.10">
    <property type="entry name" value="Chloramphenicol acetyltransferase-like domain"/>
    <property type="match status" value="6"/>
</dbReference>
<feature type="region of interest" description="Disordered" evidence="7">
    <location>
        <begin position="1487"/>
        <end position="1523"/>
    </location>
</feature>
<evidence type="ECO:0000256" key="3">
    <source>
        <dbReference type="ARBA" id="ARBA00022450"/>
    </source>
</evidence>
<dbReference type="InterPro" id="IPR045851">
    <property type="entry name" value="AMP-bd_C_sf"/>
</dbReference>
<feature type="domain" description="Carrier" evidence="8">
    <location>
        <begin position="4727"/>
        <end position="4802"/>
    </location>
</feature>
<evidence type="ECO:0000256" key="2">
    <source>
        <dbReference type="ARBA" id="ARBA00006432"/>
    </source>
</evidence>
<sequence length="5224" mass="556690">METMTDHGFTTLPLTGAQTGVWLAQRIAPDSPAYNVGCYTDFDTTPGDPLDLPRLIEAVRHAVLSVENLHVVFAEQDGKPVQIPRVFAGWTPVVLDLTEDPRPEAAALAWMHADLNRPPDLARGPLFTHALLRLGPHRTWWYQRYHHLVTDGTGVIRITAEAAGHYNGGTPTGTSPYGTAALAPPSAPGAPDAEGSATSSHSSLSRLLAADAAYRNSPQHTADRAYWHAKLAGLPGEPARLLDCPPEQATRIERRSTVLPADLTEGLRRLAASAGTRLSRAAIAGVAAYLHRASGAQDVVIGLPVTARVDPGTADAQGMVSNVVPLRLTVTPGTTPAELVAAVNAEVGELAAHSRHRGEDIAKELGRTGGLRSLIGPTANVMPYHPEIRFGALPPAIHFLSRGPVSDLSVAVYDRPGDHGVKVDLDADATVCSPGELAAHEQRLLAVLAAMAAHPGRPLAGVDLTTPGERALVLHRFGRVPLPATPPTGVSDLVTHGIQDHLFAVPQGGAAPLEDRDGPTWTSAFEECAARAPEAVALVCEDEEMTYGELDRRACRLARLLRDRGVRDEDVVAVAVPRSIELVVALLGVMKAGAAYLPLDLDHPGDRLAYMIEDAGARAVVTVSGLVGELLDLQDQPAFQVALVLLDAPDVAAELSGSDEANAPAVPYPTPNRTAQDQTAQHQTAPSQTPRLDRAAYVIYTSGSTGRPKGVVLTHDGVGSLIATAVERLGISPASRVVQFASVGFDVAVWDLVMSLCVGGTAIVVPAERRVAGRELTDYLIGQRATHMILPPSLVAALPADCELPEGGVLVVGTEVVPNELIARWGRRMRVVVAYGLTEATVNSTLWLADPDWAGPVPIGEPDPGTRCYVLDSALRPVAPGVVGELYVSGRGLARGYRGRPGLTAERFVADPFGAPGDRMYRTGDRARWRADGNIDFLGREDGQLKIRGYRIEPGEVESVLMSDPAVAQAAVVAREDHRGVKRLVGYVTGGEDIDPAALRERAAGGLPDYMVPGTIVVLPGTLPLTPNGKLDRGALPDPEWTAPAGGTAPATPAERVLADLFAELLRLPSVGVHDSFFELGGDSIVAIQLVSHARRAGLAITPRDVFRHRTVAALARECTQEVAETPHDPGTGTVVPTPIIGWLRDLDTRADAFHQAVTVRVPAGLTAEVLTGALQAVLDHHGMLRSRLLPDWTLHVPEPGAVRAADVLDRAGLGTTTWAEQHARAVAALAPAEGRMLRAVWLDAGPERPGRLILVAHHLVVDGVSWRILLSDLAQAARALTKGTPVNLPPVGTSFLRWAAMLGDEDRLSESAFWAHVLSGPPALGSRPLRALCPETDTAANERSLTVALPAGQTAPLLTELPAAYRAGVNYVLLTALAVALAEWRVRRSPDDLGSSGAEPAGRGLVVELEGHGREQDAVGGQADLARTVGWFTTVFPARLDAGEVGWREFLAGGPGAGVALKRIKEQLNAVPGAGLGYGLSRRRGCVQEPHDLPDAPSKTGPRPAQQETAPRPTQQETTPRPAPQVLFNYLGRFHAGTGEDWHPASDAEPLTAGRDPRMPLTRQLEINAIIRDGAGGPELSATWSWPAGVLGEDAVADLANMWIDALRGLVAHLAEPYAGGRTPSDFPLVTVGQAELDELEAAIGGPLADVLPVTPLQEGLFFHTLYDEDAADVYTVQQVIELTGPVDGDLLRCRVNAMVERHPLLRAGFRHLADGSLVQFVPERWTVPWREVGARALDVAGTAEAVAEAERAERFDLSAPPLIRCVFVRGDDRHRLVLTLHHLVSDGWSVPLMLGDLLSPERRPADTTHAAYFTWLKGRDREEARNAWRRALGDLPGPTLLANTLGAGASEDLGGFGQVRHVLSEEETAALTGWARGHGLTLGTVAQGAWGVLVGRLTGGGDVVFGTTVSGRPPEVEGIETAVGLFANTLPVRVRWRPGDRAADLLTRVQDAQADLLDHQHLGLAEVQRVAGVTAPGARDLFDTLVVIENYPVVADMADRAGGFGITALDVRDASHYPVSLTVLPGSRLELRLDYDVHRIGEPAAQAVLAGLIRLLDTMAAEPDLPIGRIDLLPGDELAQASLAGEVRELPPHTLVTAFEAAAATSPEATALICGAYEVTYAELARRVRELAGRLVSLGAGRGEFVGVAVPRSVDMVVAMLGVMAAGAAYVPLDLGHPADRLAFMLADCGARLVVTTSGAGLPPAEGVKHVLVDHNTTPEHAGVAAPAVPGDPAYLIYTSGSTGTPKGVVVTHRAVAAHLAWGRSEIPLNGDDRLLQQASAGFDASVWQIFWPLVSGAAVVLPEPGEHLDPLHLAELIRTHRVTVLDAVPSMLQAFLSAGELTEDPSWAAGLRHVLVGGEALTADLARRWRAATGVAADNCYGPTEATVQVTRWRGDDPAPISVPIGTPVWNTRLHVLDTCLRHVPQGVPGELYIAGEQLALAYHGRPGLTAERFTADPYGPPGSRMYRTGDLVRRRADGVLEYLGRTDHQVKIRGNRVEPGEVEARLAAEPGVAAAVVVVHGTGTSARLYGYAVPERGAALDGAELRAALAAVLPEPMVPSGVIVLGELPLTVNGKVDRAALPAPDAAPREVRAPRTEGEALFCRLFTEALGVEAGVDDDFFMLGGDSLTSITVSSRARKAGLPVSPRDVFTHRTPAALAAAAGASAAEDARADIGVTEEEIDQVRRISPVPVEDVWPLSPLQEGIYFHASYDTEAIDVYTSQDVFDFDRRLSADRLRTALAALLARNPSLRAGFTSEGLPRTVQFIGAEVPIPLREVDLSMFDPAEQAARTEELLAEDRRRRFDLVSPPLTRLTLIRLGDRDRLVVGHHLILWDGWSAWLFLEQLFTLYHQAGDPSGLPDPGSYRDYLAWLAGKDSAAGLAAWRLALSGLAEPTLVRPADDGMHPVIPADLDAVLPEELCERLRASAREHGLTLNTFLNTAWGLVLATALGRDDVVFGAAVAGRPVEVPEVENIIGMFLNTVPVRITLDARESVLGLLSRVRDEHVGLMPYQHLGLGELQRESGHRRLFDTLFVLRDAGGEERMAAFTSRNGIVDNVAADATHYPLTLIVTQGTTRLRVTLAYRPDVFGEEEAAALLDRFTLALGTLAANPSAQVGGLDLLLPAERRTLTADWSSAARPLPPVTVAELLAERAAACPDEVALVFGAERLTYAELDARVNRLARLLLSFGAGPERVVALGLPRSADMVVALFAVLQTGAAYLPLDLEYPAERLEFMLADTAPVCVVTAASVTLPGAGVPRVTVDDPETAARLSALPAGPLADAERPEFAVDLPHRLEHPAYIIFTSGSTGRPKGVVTPYRGLTNMQFNHREAIFNPTIAAAGGRRLRIAHTVSFAFDMSWEELLWLIEGHEVHVCDENLRRDAEALVAYCDRERVDVVNVTPTYAHHLIDAGLLDGHRPPLVLLGGEAVSETVWTTLRDTPGTFGYNLYGPTEYTINTLGVGTGESETPTVGRPIWNTRAYVLDGALRPVPPGTPGELYIGGVGLARGYHRRAGLTAAGFVADPFDGTPGARMYRTGDLVCRRADGNLDFLGRTDDQVKIRGYRVELGEVATSLEDHPLVAHAAVIADDSGPGGVKRLVGYVVPAHAVPEEDLVGAVREALKVRLPAYMVPAALMVVDRLPLTVNGKLDVRALPKPAVAVRGERRQAATSQERVLCELFGELLGAEGVGADDDFFDLGGHSLLATRLVSRVRAALGAELSIRDLFEAPTPAELAVRAGSAARAGRPALTAAADRPAEPPLSPAQRRLWLIEQLEGPSATYNFPLVVRLRGDLHVEALRDALTDVVTRHEALRTLVADRDGSPYQRILPAGEARPPFEVIEADEEELATLLPEVLSRPFDLTAEMPLRATVVRLGEREHVLALLLHHIATDEWSDGPFLRDLSAAYAARRAGEAPAFADLAVQYVDYTLWQRDLLGDRRSPGSTAARQLAFWAETLRGAPEQLELPTDRPRPVRPSPVGGELVVDLDPGDTARLRELAQARGASMFMACHAAVAALLHRLGAGDDLPLGLPVSGRADGALDDLVGFFVNTLVLRTDVSGDPTFAELLGRVRETALAAFSHQDVPFEAVVEELNPARSPGRNPLFQVMVGYRAQAADDVAMAGLTVLPQPVEVRTARFDLVFSFAETGGGGLACVIEYRHDLFDRAAAETLGRRLTTLIAQVAADPELPVGVVDVLTGGERERVLMEFNRTGRVVDEETFVGLFHRHVAARPGAVAVAEGPRQVTYVGLDELSDRLARLLAEYGVSRESVVGVAVPRSAEMVATMLAAMKLGAAFLPLDLAHPADRLAYMLSDSRAAVVVATEQVAGKVPAVDGTRALILDAPEVAGRLAAIEAGGTFPAVHLDQTAYVIYTSGSTGRPKGVAVPHEGIASLVATAVDRMGLTPDSRVLQFASIGFDVTAFELSMALCHGGALVLIPDEARVPGRELTGFMNDTGITHAILPPSLVAALPPECDLPEGCCVLVGTEVVPPAVIARWAGRIRLLAAYGLTEATVNSTLWPAEADWAGAVPIGVPDPNTRAYILDATLRPVPPGVPGELYIAGRGLARGYLGRSGLSAERFVACPFGAPGARMYRTGDRARWRQDGNIDFLGRADDQVKIRGFRIEPGEIAGALTRHPAVSQAAVTADANGGETRLVGYAVLDQAGSDLPAAPEPGELRAHVAALLPDYMVPAAIVVLDTPLPLTPNGKLDRRALPAPDWAALTGTARPLTGRQQALAGLFAEVLHLPEVGIHDGFFALGGHSMSAMRLLGRIRTVLAADLSLRDVFEAPTVAALAERLDGAEHTERPRLQPVKRPAVLPAAPSQEWQWTRHRASPGYDMAFKLRLREGLDVPALTAALADVVARHEPLGTAFAEGDGGLIRERRVMEPAHIQVADLDSAIVSLASGPADLIGGPPLRATLLTDMSGEQALLLTMHYIGVDEWSVVPLTRDLVTAYTARRAGAAPVWEPLPVSYTDYAVWAGALVSGVADRQLSYWRTALHGVPHDPALPYDHPRGPAPGRCGHVAFTLGPDLHRGVDALASGTGTSMFMVLQTAFAALLKRHGGGADLPIATLVAGRAEEALTRLVGCFFNTVVLRTDVSGTPTFAELLARVRETDLAAYDRQDVPFGRVAAALGLPAPRIMLVHHEQVALHEVDDMGAVFEDVPTGALNADLTLSFFESQGEEPVRCLLEYDTTLFDRGTVQDLAGDLLRILTDAVTDPDLPI</sequence>
<dbReference type="RefSeq" id="WP_204029253.1">
    <property type="nucleotide sequence ID" value="NZ_BOOW01000030.1"/>
</dbReference>
<evidence type="ECO:0000256" key="5">
    <source>
        <dbReference type="ARBA" id="ARBA00022737"/>
    </source>
</evidence>
<keyword evidence="5" id="KW-0677">Repeat</keyword>
<dbReference type="InterPro" id="IPR025110">
    <property type="entry name" value="AMP-bd_C"/>
</dbReference>
<feature type="domain" description="Carrier" evidence="8">
    <location>
        <begin position="2597"/>
        <end position="2670"/>
    </location>
</feature>
<dbReference type="Proteomes" id="UP000606172">
    <property type="component" value="Unassembled WGS sequence"/>
</dbReference>
<feature type="region of interest" description="Disordered" evidence="7">
    <location>
        <begin position="658"/>
        <end position="689"/>
    </location>
</feature>
<organism evidence="9 10">
    <name type="scientific">Sinosporangium siamense</name>
    <dbReference type="NCBI Taxonomy" id="1367973"/>
    <lineage>
        <taxon>Bacteria</taxon>
        <taxon>Bacillati</taxon>
        <taxon>Actinomycetota</taxon>
        <taxon>Actinomycetes</taxon>
        <taxon>Streptosporangiales</taxon>
        <taxon>Streptosporangiaceae</taxon>
        <taxon>Sinosporangium</taxon>
    </lineage>
</organism>
<dbReference type="FunFam" id="3.40.50.12780:FF:000012">
    <property type="entry name" value="Non-ribosomal peptide synthetase"/>
    <property type="match status" value="2"/>
</dbReference>
<feature type="compositionally biased region" description="Low complexity" evidence="7">
    <location>
        <begin position="674"/>
        <end position="685"/>
    </location>
</feature>